<gene>
    <name evidence="2" type="ORF">LB941_09400</name>
</gene>
<dbReference type="InterPro" id="IPR035451">
    <property type="entry name" value="Ada-like_dom_sf"/>
</dbReference>
<dbReference type="Gene3D" id="3.40.10.10">
    <property type="entry name" value="DNA Methylphosphotriester Repair Domain"/>
    <property type="match status" value="1"/>
</dbReference>
<organism evidence="2 3">
    <name type="scientific">Ligilactobacillus ubinensis</name>
    <dbReference type="NCBI Taxonomy" id="2876789"/>
    <lineage>
        <taxon>Bacteria</taxon>
        <taxon>Bacillati</taxon>
        <taxon>Bacillota</taxon>
        <taxon>Bacilli</taxon>
        <taxon>Lactobacillales</taxon>
        <taxon>Lactobacillaceae</taxon>
        <taxon>Ligilactobacillus</taxon>
    </lineage>
</organism>
<feature type="compositionally biased region" description="Low complexity" evidence="1">
    <location>
        <begin position="19"/>
        <end position="34"/>
    </location>
</feature>
<keyword evidence="3" id="KW-1185">Reference proteome</keyword>
<sequence length="84" mass="9004">MSSSIKATGSITSNSHIKTQTTVTSSQQTTSSVVTGTSNLIIGNKNTKIYHISGQTGYNMSANNAVYFNTESEAQATGYRKSYR</sequence>
<evidence type="ECO:0000256" key="1">
    <source>
        <dbReference type="SAM" id="MobiDB-lite"/>
    </source>
</evidence>
<evidence type="ECO:0008006" key="4">
    <source>
        <dbReference type="Google" id="ProtNLM"/>
    </source>
</evidence>
<feature type="compositionally biased region" description="Polar residues" evidence="1">
    <location>
        <begin position="1"/>
        <end position="18"/>
    </location>
</feature>
<evidence type="ECO:0000313" key="3">
    <source>
        <dbReference type="Proteomes" id="UP001139006"/>
    </source>
</evidence>
<proteinExistence type="predicted"/>
<dbReference type="SUPFAM" id="SSF57884">
    <property type="entry name" value="Ada DNA repair protein, N-terminal domain (N-Ada 10)"/>
    <property type="match status" value="1"/>
</dbReference>
<dbReference type="EMBL" id="JAIULA010000019">
    <property type="protein sequence ID" value="MCP0887546.1"/>
    <property type="molecule type" value="Genomic_DNA"/>
</dbReference>
<evidence type="ECO:0000313" key="2">
    <source>
        <dbReference type="EMBL" id="MCP0887546.1"/>
    </source>
</evidence>
<reference evidence="2 3" key="1">
    <citation type="journal article" date="2023" name="Int. J. Syst. Evol. Microbiol.">
        <title>Ligilactobacillus ubinensis sp. nov., a novel species isolated from the wild ferment of a durian fruit (Durio zibethinus).</title>
        <authorList>
            <person name="Heng Y.C."/>
            <person name="Menon N."/>
            <person name="Chen B."/>
            <person name="Loo B.Z.L."/>
            <person name="Wong G.W.J."/>
            <person name="Lim A.C.H."/>
            <person name="Silvaraju S."/>
            <person name="Kittelmann S."/>
        </authorList>
    </citation>
    <scope>NUCLEOTIDE SEQUENCE [LARGE SCALE GENOMIC DNA]</scope>
    <source>
        <strain evidence="2 3">WILCCON 0076</strain>
    </source>
</reference>
<name>A0A9X2FKZ7_9LACO</name>
<dbReference type="Proteomes" id="UP001139006">
    <property type="component" value="Unassembled WGS sequence"/>
</dbReference>
<comment type="caution">
    <text evidence="2">The sequence shown here is derived from an EMBL/GenBank/DDBJ whole genome shotgun (WGS) entry which is preliminary data.</text>
</comment>
<dbReference type="RefSeq" id="WP_253361515.1">
    <property type="nucleotide sequence ID" value="NZ_JAIULA010000019.1"/>
</dbReference>
<dbReference type="AlphaFoldDB" id="A0A9X2FKZ7"/>
<accession>A0A9X2FKZ7</accession>
<feature type="region of interest" description="Disordered" evidence="1">
    <location>
        <begin position="1"/>
        <end position="34"/>
    </location>
</feature>
<protein>
    <recommendedName>
        <fullName evidence="4">DNA-entry nuclease</fullName>
    </recommendedName>
</protein>